<name>A0A9P8PQG9_WICPI</name>
<accession>A0A9P8PQG9</accession>
<dbReference type="AlphaFoldDB" id="A0A9P8PQG9"/>
<reference evidence="1" key="1">
    <citation type="journal article" date="2021" name="Open Biol.">
        <title>Shared evolutionary footprints suggest mitochondrial oxidative damage underlies multiple complex I losses in fungi.</title>
        <authorList>
            <person name="Schikora-Tamarit M.A."/>
            <person name="Marcet-Houben M."/>
            <person name="Nosek J."/>
            <person name="Gabaldon T."/>
        </authorList>
    </citation>
    <scope>NUCLEOTIDE SEQUENCE</scope>
    <source>
        <strain evidence="1">CBS2887</strain>
    </source>
</reference>
<organism evidence="1 2">
    <name type="scientific">Wickerhamomyces pijperi</name>
    <name type="common">Yeast</name>
    <name type="synonym">Pichia pijperi</name>
    <dbReference type="NCBI Taxonomy" id="599730"/>
    <lineage>
        <taxon>Eukaryota</taxon>
        <taxon>Fungi</taxon>
        <taxon>Dikarya</taxon>
        <taxon>Ascomycota</taxon>
        <taxon>Saccharomycotina</taxon>
        <taxon>Saccharomycetes</taxon>
        <taxon>Phaffomycetales</taxon>
        <taxon>Wickerhamomycetaceae</taxon>
        <taxon>Wickerhamomyces</taxon>
    </lineage>
</organism>
<protein>
    <submittedName>
        <fullName evidence="1">Uncharacterized protein</fullName>
    </submittedName>
</protein>
<gene>
    <name evidence="1" type="ORF">WICPIJ_009273</name>
</gene>
<comment type="caution">
    <text evidence="1">The sequence shown here is derived from an EMBL/GenBank/DDBJ whole genome shotgun (WGS) entry which is preliminary data.</text>
</comment>
<evidence type="ECO:0000313" key="1">
    <source>
        <dbReference type="EMBL" id="KAH3675820.1"/>
    </source>
</evidence>
<reference evidence="1" key="2">
    <citation type="submission" date="2021-01" db="EMBL/GenBank/DDBJ databases">
        <authorList>
            <person name="Schikora-Tamarit M.A."/>
        </authorList>
    </citation>
    <scope>NUCLEOTIDE SEQUENCE</scope>
    <source>
        <strain evidence="1">CBS2887</strain>
    </source>
</reference>
<dbReference type="EMBL" id="JAEUBG010005348">
    <property type="protein sequence ID" value="KAH3675820.1"/>
    <property type="molecule type" value="Genomic_DNA"/>
</dbReference>
<proteinExistence type="predicted"/>
<evidence type="ECO:0000313" key="2">
    <source>
        <dbReference type="Proteomes" id="UP000774326"/>
    </source>
</evidence>
<sequence>MHVRSQDLGTDQVGNVQLRNIISGDESVVGVDGFTWLFFQFFGDGVQEGGPSWGWAKVGYVVSVHLNTFVGSEEHTSVWQVFDVVDVHGWFHGGVQLPCVVVVNLGDSLIGGQELVLVQVDDLLNVKAVPLILDQSRNRAS</sequence>
<keyword evidence="2" id="KW-1185">Reference proteome</keyword>
<dbReference type="Proteomes" id="UP000774326">
    <property type="component" value="Unassembled WGS sequence"/>
</dbReference>